<protein>
    <submittedName>
        <fullName evidence="1">Uncharacterized protein</fullName>
    </submittedName>
</protein>
<dbReference type="AlphaFoldDB" id="A0ABD0L4X5"/>
<proteinExistence type="predicted"/>
<accession>A0ABD0L4X5</accession>
<dbReference type="Proteomes" id="UP001519460">
    <property type="component" value="Unassembled WGS sequence"/>
</dbReference>
<evidence type="ECO:0000313" key="1">
    <source>
        <dbReference type="EMBL" id="KAK7494591.1"/>
    </source>
</evidence>
<gene>
    <name evidence="1" type="ORF">BaRGS_00014244</name>
</gene>
<reference evidence="1 2" key="1">
    <citation type="journal article" date="2023" name="Sci. Data">
        <title>Genome assembly of the Korean intertidal mud-creeper Batillaria attramentaria.</title>
        <authorList>
            <person name="Patra A.K."/>
            <person name="Ho P.T."/>
            <person name="Jun S."/>
            <person name="Lee S.J."/>
            <person name="Kim Y."/>
            <person name="Won Y.J."/>
        </authorList>
    </citation>
    <scope>NUCLEOTIDE SEQUENCE [LARGE SCALE GENOMIC DNA]</scope>
    <source>
        <strain evidence="1">Wonlab-2016</strain>
    </source>
</reference>
<organism evidence="1 2">
    <name type="scientific">Batillaria attramentaria</name>
    <dbReference type="NCBI Taxonomy" id="370345"/>
    <lineage>
        <taxon>Eukaryota</taxon>
        <taxon>Metazoa</taxon>
        <taxon>Spiralia</taxon>
        <taxon>Lophotrochozoa</taxon>
        <taxon>Mollusca</taxon>
        <taxon>Gastropoda</taxon>
        <taxon>Caenogastropoda</taxon>
        <taxon>Sorbeoconcha</taxon>
        <taxon>Cerithioidea</taxon>
        <taxon>Batillariidae</taxon>
        <taxon>Batillaria</taxon>
    </lineage>
</organism>
<sequence length="194" mass="22015">MFSGPPPCSHCFRVSLCWFRVHTTSMCILLPRAYFFRIHSSAFMCIPSASLFPLLQYPYCFHVPTVCSHCFHAGRVYTLRNTTQPPPPPPPRPFLLRSDKEMGRQVKCICNKGIRQGADVGRRRTRESHFTLNVAATFAAPSSPEAHRSLSCLTPLILYTNTGWAFAKQDVPSEVLLGLREQYHKKQEQSQAET</sequence>
<comment type="caution">
    <text evidence="1">The sequence shown here is derived from an EMBL/GenBank/DDBJ whole genome shotgun (WGS) entry which is preliminary data.</text>
</comment>
<dbReference type="EMBL" id="JACVVK020000082">
    <property type="protein sequence ID" value="KAK7494591.1"/>
    <property type="molecule type" value="Genomic_DNA"/>
</dbReference>
<keyword evidence="2" id="KW-1185">Reference proteome</keyword>
<name>A0ABD0L4X5_9CAEN</name>
<evidence type="ECO:0000313" key="2">
    <source>
        <dbReference type="Proteomes" id="UP001519460"/>
    </source>
</evidence>